<feature type="coiled-coil region" evidence="1">
    <location>
        <begin position="392"/>
        <end position="419"/>
    </location>
</feature>
<accession>A0A9N9WSJ1</accession>
<dbReference type="Proteomes" id="UP001153620">
    <property type="component" value="Chromosome 3"/>
</dbReference>
<proteinExistence type="predicted"/>
<name>A0A9N9WSJ1_9DIPT</name>
<dbReference type="InterPro" id="IPR001611">
    <property type="entry name" value="Leu-rich_rpt"/>
</dbReference>
<dbReference type="InterPro" id="IPR011333">
    <property type="entry name" value="SKP1/BTB/POZ_sf"/>
</dbReference>
<dbReference type="InterPro" id="IPR032675">
    <property type="entry name" value="LRR_dom_sf"/>
</dbReference>
<dbReference type="Gene3D" id="3.30.710.10">
    <property type="entry name" value="Potassium Channel Kv1.1, Chain A"/>
    <property type="match status" value="1"/>
</dbReference>
<feature type="domain" description="BTB" evidence="2">
    <location>
        <begin position="249"/>
        <end position="313"/>
    </location>
</feature>
<dbReference type="CDD" id="cd18186">
    <property type="entry name" value="BTB_POZ_ZBTB_KLHL-like"/>
    <property type="match status" value="1"/>
</dbReference>
<dbReference type="SMART" id="SM00225">
    <property type="entry name" value="BTB"/>
    <property type="match status" value="1"/>
</dbReference>
<dbReference type="SUPFAM" id="SSF52058">
    <property type="entry name" value="L domain-like"/>
    <property type="match status" value="1"/>
</dbReference>
<dbReference type="Gene3D" id="3.80.10.10">
    <property type="entry name" value="Ribonuclease Inhibitor"/>
    <property type="match status" value="1"/>
</dbReference>
<protein>
    <recommendedName>
        <fullName evidence="2">BTB domain-containing protein</fullName>
    </recommendedName>
</protein>
<reference evidence="3" key="1">
    <citation type="submission" date="2022-01" db="EMBL/GenBank/DDBJ databases">
        <authorList>
            <person name="King R."/>
        </authorList>
    </citation>
    <scope>NUCLEOTIDE SEQUENCE</scope>
</reference>
<evidence type="ECO:0000256" key="1">
    <source>
        <dbReference type="SAM" id="Coils"/>
    </source>
</evidence>
<evidence type="ECO:0000313" key="3">
    <source>
        <dbReference type="EMBL" id="CAG9807389.1"/>
    </source>
</evidence>
<reference evidence="3" key="2">
    <citation type="submission" date="2022-10" db="EMBL/GenBank/DDBJ databases">
        <authorList>
            <consortium name="ENA_rothamsted_submissions"/>
            <consortium name="culmorum"/>
            <person name="King R."/>
        </authorList>
    </citation>
    <scope>NUCLEOTIDE SEQUENCE</scope>
</reference>
<dbReference type="EMBL" id="OU895879">
    <property type="protein sequence ID" value="CAG9807389.1"/>
    <property type="molecule type" value="Genomic_DNA"/>
</dbReference>
<dbReference type="PANTHER" id="PTHR24413">
    <property type="entry name" value="SPECKLE-TYPE POZ PROTEIN"/>
    <property type="match status" value="1"/>
</dbReference>
<keyword evidence="4" id="KW-1185">Reference proteome</keyword>
<organism evidence="3 4">
    <name type="scientific">Chironomus riparius</name>
    <dbReference type="NCBI Taxonomy" id="315576"/>
    <lineage>
        <taxon>Eukaryota</taxon>
        <taxon>Metazoa</taxon>
        <taxon>Ecdysozoa</taxon>
        <taxon>Arthropoda</taxon>
        <taxon>Hexapoda</taxon>
        <taxon>Insecta</taxon>
        <taxon>Pterygota</taxon>
        <taxon>Neoptera</taxon>
        <taxon>Endopterygota</taxon>
        <taxon>Diptera</taxon>
        <taxon>Nematocera</taxon>
        <taxon>Chironomoidea</taxon>
        <taxon>Chironomidae</taxon>
        <taxon>Chironominae</taxon>
        <taxon>Chironomus</taxon>
    </lineage>
</organism>
<keyword evidence="1" id="KW-0175">Coiled coil</keyword>
<dbReference type="PROSITE" id="PS50097">
    <property type="entry name" value="BTB"/>
    <property type="match status" value="1"/>
</dbReference>
<dbReference type="AlphaFoldDB" id="A0A9N9WSJ1"/>
<evidence type="ECO:0000259" key="2">
    <source>
        <dbReference type="PROSITE" id="PS50097"/>
    </source>
</evidence>
<dbReference type="Pfam" id="PF00651">
    <property type="entry name" value="BTB"/>
    <property type="match status" value="1"/>
</dbReference>
<dbReference type="InterPro" id="IPR000210">
    <property type="entry name" value="BTB/POZ_dom"/>
</dbReference>
<dbReference type="Pfam" id="PF13855">
    <property type="entry name" value="LRR_8"/>
    <property type="match status" value="1"/>
</dbReference>
<gene>
    <name evidence="3" type="ORF">CHIRRI_LOCUS10238</name>
</gene>
<dbReference type="SUPFAM" id="SSF54695">
    <property type="entry name" value="POZ domain"/>
    <property type="match status" value="1"/>
</dbReference>
<sequence>MGIHCELGFTKFAHGETCYACSVENAHTPENRMISFSGKFKDDKSEKDVVHVSFSNCTVIKVPQELTTIFPNLRQLLICNSKLRKISKKDLVEYKNLEIVSMMENELEYLPGDLFEGFKNLNYINFKKNKLMFIEPHILDGLGTMRYVNFSVNPNYKKCFSIYPVHEPNATLDEVKTELNEKFYSRFKFLKEQRISEVQLKSKIEELKKSETLASDKVGQIKIDSKHPVENQENLCEEFKKYIQDENLKDFKITIEDQEFLVHRFLLILRSPTLAQILQNNPEVETLNLVDIPVEIFEKVLKFLYTDDFPNKADTNFMHLFAAAGKLKIQKLKNFAADYLSIQIDSENALEILNLSHKYDCGGLKSKAFIEMTKKYPKIDFKDEWIEKPEKLQNIIELLRKQEEAKREFENQFKRMLEMD</sequence>
<evidence type="ECO:0000313" key="4">
    <source>
        <dbReference type="Proteomes" id="UP001153620"/>
    </source>
</evidence>
<dbReference type="OrthoDB" id="2311693at2759"/>